<dbReference type="Gene3D" id="3.40.50.1820">
    <property type="entry name" value="alpha/beta hydrolase"/>
    <property type="match status" value="1"/>
</dbReference>
<dbReference type="GO" id="GO:0017000">
    <property type="term" value="P:antibiotic biosynthetic process"/>
    <property type="evidence" value="ECO:0007669"/>
    <property type="project" value="UniProtKB-ARBA"/>
</dbReference>
<feature type="domain" description="Phospholipase/carboxylesterase/thioesterase" evidence="3">
    <location>
        <begin position="12"/>
        <end position="168"/>
    </location>
</feature>
<dbReference type="PANTHER" id="PTHR10655:SF64">
    <property type="entry name" value="PHOSPHOLIPASE_CARBOXYLESTERASE_THIOESTERASE DOMAIN-CONTAINING PROTEIN"/>
    <property type="match status" value="1"/>
</dbReference>
<dbReference type="InterPro" id="IPR029058">
    <property type="entry name" value="AB_hydrolase_fold"/>
</dbReference>
<comment type="similarity">
    <text evidence="1">Belongs to the AB hydrolase superfamily. AB hydrolase 2 family.</text>
</comment>
<dbReference type="GO" id="GO:0005737">
    <property type="term" value="C:cytoplasm"/>
    <property type="evidence" value="ECO:0007669"/>
    <property type="project" value="TreeGrafter"/>
</dbReference>
<dbReference type="GO" id="GO:0008474">
    <property type="term" value="F:palmitoyl-(protein) hydrolase activity"/>
    <property type="evidence" value="ECO:0007669"/>
    <property type="project" value="TreeGrafter"/>
</dbReference>
<dbReference type="Pfam" id="PF02230">
    <property type="entry name" value="Abhydrolase_2"/>
    <property type="match status" value="2"/>
</dbReference>
<gene>
    <name evidence="4" type="ORF">N7541_011921</name>
</gene>
<reference evidence="4" key="2">
    <citation type="journal article" date="2023" name="IMA Fungus">
        <title>Comparative genomic study of the Penicillium genus elucidates a diverse pangenome and 15 lateral gene transfer events.</title>
        <authorList>
            <person name="Petersen C."/>
            <person name="Sorensen T."/>
            <person name="Nielsen M.R."/>
            <person name="Sondergaard T.E."/>
            <person name="Sorensen J.L."/>
            <person name="Fitzpatrick D.A."/>
            <person name="Frisvad J.C."/>
            <person name="Nielsen K.L."/>
        </authorList>
    </citation>
    <scope>NUCLEOTIDE SEQUENCE</scope>
    <source>
        <strain evidence="4">IBT 35675</strain>
    </source>
</reference>
<name>A0A9W9QR89_PENBR</name>
<accession>A0A9W9QR89</accession>
<dbReference type="InterPro" id="IPR003140">
    <property type="entry name" value="PLipase/COase/thioEstase"/>
</dbReference>
<feature type="region of interest" description="Disordered" evidence="2">
    <location>
        <begin position="177"/>
        <end position="255"/>
    </location>
</feature>
<evidence type="ECO:0000256" key="1">
    <source>
        <dbReference type="ARBA" id="ARBA00006499"/>
    </source>
</evidence>
<dbReference type="Proteomes" id="UP001148299">
    <property type="component" value="Unassembled WGS sequence"/>
</dbReference>
<comment type="caution">
    <text evidence="4">The sequence shown here is derived from an EMBL/GenBank/DDBJ whole genome shotgun (WGS) entry which is preliminary data.</text>
</comment>
<organism evidence="4 5">
    <name type="scientific">Penicillium brevicompactum</name>
    <dbReference type="NCBI Taxonomy" id="5074"/>
    <lineage>
        <taxon>Eukaryota</taxon>
        <taxon>Fungi</taxon>
        <taxon>Dikarya</taxon>
        <taxon>Ascomycota</taxon>
        <taxon>Pezizomycotina</taxon>
        <taxon>Eurotiomycetes</taxon>
        <taxon>Eurotiomycetidae</taxon>
        <taxon>Eurotiales</taxon>
        <taxon>Aspergillaceae</taxon>
        <taxon>Penicillium</taxon>
    </lineage>
</organism>
<proteinExistence type="inferred from homology"/>
<dbReference type="EMBL" id="JAPZBR010000008">
    <property type="protein sequence ID" value="KAJ5342797.1"/>
    <property type="molecule type" value="Genomic_DNA"/>
</dbReference>
<dbReference type="GO" id="GO:0072330">
    <property type="term" value="P:monocarboxylic acid biosynthetic process"/>
    <property type="evidence" value="ECO:0007669"/>
    <property type="project" value="UniProtKB-ARBA"/>
</dbReference>
<dbReference type="PANTHER" id="PTHR10655">
    <property type="entry name" value="LYSOPHOSPHOLIPASE-RELATED"/>
    <property type="match status" value="1"/>
</dbReference>
<protein>
    <submittedName>
        <fullName evidence="4">Phospholipase/carboxylesterase/thioesterase</fullName>
    </submittedName>
</protein>
<dbReference type="GO" id="GO:0052689">
    <property type="term" value="F:carboxylic ester hydrolase activity"/>
    <property type="evidence" value="ECO:0007669"/>
    <property type="project" value="TreeGrafter"/>
</dbReference>
<feature type="domain" description="Phospholipase/carboxylesterase/thioesterase" evidence="3">
    <location>
        <begin position="295"/>
        <end position="358"/>
    </location>
</feature>
<keyword evidence="5" id="KW-1185">Reference proteome</keyword>
<dbReference type="InterPro" id="IPR050565">
    <property type="entry name" value="LYPA1-2/EST-like"/>
</dbReference>
<dbReference type="AlphaFoldDB" id="A0A9W9QR89"/>
<feature type="compositionally biased region" description="Acidic residues" evidence="2">
    <location>
        <begin position="196"/>
        <end position="233"/>
    </location>
</feature>
<dbReference type="SUPFAM" id="SSF53474">
    <property type="entry name" value="alpha/beta-Hydrolases"/>
    <property type="match status" value="1"/>
</dbReference>
<feature type="compositionally biased region" description="Acidic residues" evidence="2">
    <location>
        <begin position="241"/>
        <end position="254"/>
    </location>
</feature>
<evidence type="ECO:0000313" key="4">
    <source>
        <dbReference type="EMBL" id="KAJ5342797.1"/>
    </source>
</evidence>
<evidence type="ECO:0000313" key="5">
    <source>
        <dbReference type="Proteomes" id="UP001148299"/>
    </source>
</evidence>
<sequence>MPPKGYPAPLIVQPLHEKHTHTIIALHGRGSNAGRFGPTLLEAADLQVRLPTVKFVFPTASKRRSTALKRIPINQWYDNYSLVDPGERTDLQIEGLQETSDIIRGLIHKEAEVLGDKAYGKIILLGLSQGCAAGSFTLLGGFSDTKREAIGAFVGMSGWLPFENELQQIVQIDQLPTSSENANSNAPQQAKLNSSDDSEDLISADDESSTESDSGEEDLVSVSELETESENEDPFGQSLDVNDDFNPFEEDEEQDKPPLVIQTIDHIRGILGLPLLEPAWRPSTDSKSSFVIPQLRTPVFMGHGTEDPKVSVLLGKKMSDFLSTGLGMDVTWKSYDGLGHWYRVEDELEDILDFLQRHVGLTALPRPS</sequence>
<feature type="compositionally biased region" description="Polar residues" evidence="2">
    <location>
        <begin position="177"/>
        <end position="195"/>
    </location>
</feature>
<evidence type="ECO:0000256" key="2">
    <source>
        <dbReference type="SAM" id="MobiDB-lite"/>
    </source>
</evidence>
<evidence type="ECO:0000259" key="3">
    <source>
        <dbReference type="Pfam" id="PF02230"/>
    </source>
</evidence>
<reference evidence="4" key="1">
    <citation type="submission" date="2022-12" db="EMBL/GenBank/DDBJ databases">
        <authorList>
            <person name="Petersen C."/>
        </authorList>
    </citation>
    <scope>NUCLEOTIDE SEQUENCE</scope>
    <source>
        <strain evidence="4">IBT 35675</strain>
    </source>
</reference>